<gene>
    <name evidence="2" type="ORF">AB205_0178950</name>
</gene>
<feature type="compositionally biased region" description="Polar residues" evidence="1">
    <location>
        <begin position="79"/>
        <end position="97"/>
    </location>
</feature>
<accession>A0A2G9P1Z5</accession>
<feature type="region of interest" description="Disordered" evidence="1">
    <location>
        <begin position="79"/>
        <end position="118"/>
    </location>
</feature>
<dbReference type="InterPro" id="IPR004244">
    <property type="entry name" value="Transposase_22"/>
</dbReference>
<keyword evidence="3" id="KW-1185">Reference proteome</keyword>
<name>A0A2G9P1Z5_AQUCT</name>
<dbReference type="AlphaFoldDB" id="A0A2G9P1Z5"/>
<dbReference type="EMBL" id="KV923814">
    <property type="protein sequence ID" value="PIN97289.1"/>
    <property type="molecule type" value="Genomic_DNA"/>
</dbReference>
<dbReference type="Gene3D" id="3.30.70.1820">
    <property type="entry name" value="L1 transposable element, RRM domain"/>
    <property type="match status" value="1"/>
</dbReference>
<feature type="region of interest" description="Disordered" evidence="1">
    <location>
        <begin position="146"/>
        <end position="196"/>
    </location>
</feature>
<organism evidence="2 3">
    <name type="scientific">Aquarana catesbeiana</name>
    <name type="common">American bullfrog</name>
    <name type="synonym">Rana catesbeiana</name>
    <dbReference type="NCBI Taxonomy" id="8400"/>
    <lineage>
        <taxon>Eukaryota</taxon>
        <taxon>Metazoa</taxon>
        <taxon>Chordata</taxon>
        <taxon>Craniata</taxon>
        <taxon>Vertebrata</taxon>
        <taxon>Euteleostomi</taxon>
        <taxon>Amphibia</taxon>
        <taxon>Batrachia</taxon>
        <taxon>Anura</taxon>
        <taxon>Neobatrachia</taxon>
        <taxon>Ranoidea</taxon>
        <taxon>Ranidae</taxon>
        <taxon>Aquarana</taxon>
    </lineage>
</organism>
<feature type="compositionally biased region" description="Low complexity" evidence="1">
    <location>
        <begin position="146"/>
        <end position="161"/>
    </location>
</feature>
<reference evidence="3" key="1">
    <citation type="journal article" date="2017" name="Nat. Commun.">
        <title>The North American bullfrog draft genome provides insight into hormonal regulation of long noncoding RNA.</title>
        <authorList>
            <person name="Hammond S.A."/>
            <person name="Warren R.L."/>
            <person name="Vandervalk B.P."/>
            <person name="Kucuk E."/>
            <person name="Khan H."/>
            <person name="Gibb E.A."/>
            <person name="Pandoh P."/>
            <person name="Kirk H."/>
            <person name="Zhao Y."/>
            <person name="Jones M."/>
            <person name="Mungall A.J."/>
            <person name="Coope R."/>
            <person name="Pleasance S."/>
            <person name="Moore R.A."/>
            <person name="Holt R.A."/>
            <person name="Round J.M."/>
            <person name="Ohora S."/>
            <person name="Walle B.V."/>
            <person name="Veldhoen N."/>
            <person name="Helbing C.C."/>
            <person name="Birol I."/>
        </authorList>
    </citation>
    <scope>NUCLEOTIDE SEQUENCE [LARGE SCALE GENOMIC DNA]</scope>
</reference>
<dbReference type="Proteomes" id="UP000228934">
    <property type="component" value="Unassembled WGS sequence"/>
</dbReference>
<evidence type="ECO:0000313" key="2">
    <source>
        <dbReference type="EMBL" id="PIN97289.1"/>
    </source>
</evidence>
<feature type="compositionally biased region" description="Polar residues" evidence="1">
    <location>
        <begin position="30"/>
        <end position="52"/>
    </location>
</feature>
<dbReference type="PANTHER" id="PTHR11505">
    <property type="entry name" value="L1 TRANSPOSABLE ELEMENT-RELATED"/>
    <property type="match status" value="1"/>
</dbReference>
<evidence type="ECO:0000313" key="3">
    <source>
        <dbReference type="Proteomes" id="UP000228934"/>
    </source>
</evidence>
<feature type="compositionally biased region" description="Polar residues" evidence="1">
    <location>
        <begin position="107"/>
        <end position="118"/>
    </location>
</feature>
<sequence>MQLLLQKRDIFFTVQPGLFSQPQINHNTKQLNKTQKSKPNSSNYEPPLQNNDPLPPATEDNKISLNKHESNLNHEINQSAQGNSTSFTDPLSHNSLVNGEKKEEVNPKSNQSPPIQSKHLTTLANQEKLPHIKSDMHLAREINVSVNASSTSSTCTQSKGAQTKKKKNKASKPKKKSNKSKVPSLKTSSINSMKSSAPCKQDKLSVSFKKNCPVDDKTISSLFLKVKRNSTTSTTMSRHRTCYPYNPCVNPKKKSYIYYVSTLPTKTQQIQSLNIELSLIRGKPLFNLKKGPHVPSSSAEDESDESTDELDPYFGSYYDTRLAVTNFWEETKIRLETFFTHNVLPYFKKNLMEQGDSMMLEPPASNLSYTRDETLLQKCCSLERGEISMASCKVCAVLDGHEKEIEDLQTLPKEKQEDAENRARRGNLRVRGLPESITDLQGTMTAFFQELAPDIPLECLQFDHIHRELFSQTPYAKPRDVIIKFHFYCTKVRLHQAAYAKSELLFQTHRLQLFNDITPSTIAKRKKLKPYLQILQSHGVQYRWDFPFKLLFTFQAQQFQASTTSDLRKCFQELGFELP</sequence>
<feature type="compositionally biased region" description="Basic residues" evidence="1">
    <location>
        <begin position="162"/>
        <end position="179"/>
    </location>
</feature>
<evidence type="ECO:0000256" key="1">
    <source>
        <dbReference type="SAM" id="MobiDB-lite"/>
    </source>
</evidence>
<dbReference type="OrthoDB" id="9909646at2759"/>
<proteinExistence type="predicted"/>
<protein>
    <submittedName>
        <fullName evidence="2">Uncharacterized protein</fullName>
    </submittedName>
</protein>
<feature type="region of interest" description="Disordered" evidence="1">
    <location>
        <begin position="30"/>
        <end position="62"/>
    </location>
</feature>